<feature type="region of interest" description="Disordered" evidence="1">
    <location>
        <begin position="1"/>
        <end position="55"/>
    </location>
</feature>
<dbReference type="Proteomes" id="UP000265520">
    <property type="component" value="Unassembled WGS sequence"/>
</dbReference>
<comment type="caution">
    <text evidence="2">The sequence shown here is derived from an EMBL/GenBank/DDBJ whole genome shotgun (WGS) entry which is preliminary data.</text>
</comment>
<feature type="compositionally biased region" description="Low complexity" evidence="1">
    <location>
        <begin position="40"/>
        <end position="50"/>
    </location>
</feature>
<proteinExistence type="predicted"/>
<feature type="non-terminal residue" evidence="2">
    <location>
        <position position="66"/>
    </location>
</feature>
<evidence type="ECO:0000313" key="3">
    <source>
        <dbReference type="Proteomes" id="UP000265520"/>
    </source>
</evidence>
<dbReference type="AlphaFoldDB" id="A0A392TRJ1"/>
<reference evidence="2 3" key="1">
    <citation type="journal article" date="2018" name="Front. Plant Sci.">
        <title>Red Clover (Trifolium pratense) and Zigzag Clover (T. medium) - A Picture of Genomic Similarities and Differences.</title>
        <authorList>
            <person name="Dluhosova J."/>
            <person name="Istvanek J."/>
            <person name="Nedelnik J."/>
            <person name="Repkova J."/>
        </authorList>
    </citation>
    <scope>NUCLEOTIDE SEQUENCE [LARGE SCALE GENOMIC DNA]</scope>
    <source>
        <strain evidence="3">cv. 10/8</strain>
        <tissue evidence="2">Leaf</tissue>
    </source>
</reference>
<accession>A0A392TRJ1</accession>
<protein>
    <submittedName>
        <fullName evidence="2">Uncharacterized protein</fullName>
    </submittedName>
</protein>
<sequence>MAAQGRPRISNYQQQHIAAVTPVINSTPNSGYQPQPPQQVPQQNRMQRPPAFDPIPMTYAELLPAL</sequence>
<keyword evidence="3" id="KW-1185">Reference proteome</keyword>
<feature type="compositionally biased region" description="Polar residues" evidence="1">
    <location>
        <begin position="23"/>
        <end position="32"/>
    </location>
</feature>
<evidence type="ECO:0000313" key="2">
    <source>
        <dbReference type="EMBL" id="MCI63801.1"/>
    </source>
</evidence>
<evidence type="ECO:0000256" key="1">
    <source>
        <dbReference type="SAM" id="MobiDB-lite"/>
    </source>
</evidence>
<organism evidence="2 3">
    <name type="scientific">Trifolium medium</name>
    <dbReference type="NCBI Taxonomy" id="97028"/>
    <lineage>
        <taxon>Eukaryota</taxon>
        <taxon>Viridiplantae</taxon>
        <taxon>Streptophyta</taxon>
        <taxon>Embryophyta</taxon>
        <taxon>Tracheophyta</taxon>
        <taxon>Spermatophyta</taxon>
        <taxon>Magnoliopsida</taxon>
        <taxon>eudicotyledons</taxon>
        <taxon>Gunneridae</taxon>
        <taxon>Pentapetalae</taxon>
        <taxon>rosids</taxon>
        <taxon>fabids</taxon>
        <taxon>Fabales</taxon>
        <taxon>Fabaceae</taxon>
        <taxon>Papilionoideae</taxon>
        <taxon>50 kb inversion clade</taxon>
        <taxon>NPAAA clade</taxon>
        <taxon>Hologalegina</taxon>
        <taxon>IRL clade</taxon>
        <taxon>Trifolieae</taxon>
        <taxon>Trifolium</taxon>
    </lineage>
</organism>
<name>A0A392TRJ1_9FABA</name>
<dbReference type="EMBL" id="LXQA010643799">
    <property type="protein sequence ID" value="MCI63801.1"/>
    <property type="molecule type" value="Genomic_DNA"/>
</dbReference>